<evidence type="ECO:0000256" key="1">
    <source>
        <dbReference type="ARBA" id="ARBA00022448"/>
    </source>
</evidence>
<dbReference type="SMART" id="SM00382">
    <property type="entry name" value="AAA"/>
    <property type="match status" value="1"/>
</dbReference>
<dbReference type="PROSITE" id="PS00211">
    <property type="entry name" value="ABC_TRANSPORTER_1"/>
    <property type="match status" value="1"/>
</dbReference>
<dbReference type="InterPro" id="IPR003439">
    <property type="entry name" value="ABC_transporter-like_ATP-bd"/>
</dbReference>
<dbReference type="AlphaFoldDB" id="A0A9W6GMA3"/>
<sequence length="229" mass="26652">MIQVRGLSKSFERKIISDFSIEFTAGKTSVILGPSGCGKTTLFNILSGLDRDYRGEISIDNRVSYIFQEDRLIPWLTARENLELVQDRESRDRNALENILKKFHLSHRRDSMARDLSGGEKQRLSIARAFLHRSNTLLMDEALRSMDLSLKLKIIEEINTALKEYKKTMVVISHDIREALLMADTIYVMEKDPMRIADTIDIHIPKEERNLYDEEILHLEKRLYTLLLK</sequence>
<accession>A0A9W6GMA3</accession>
<dbReference type="InterPro" id="IPR027417">
    <property type="entry name" value="P-loop_NTPase"/>
</dbReference>
<evidence type="ECO:0000313" key="5">
    <source>
        <dbReference type="EMBL" id="GLI56755.1"/>
    </source>
</evidence>
<evidence type="ECO:0000313" key="6">
    <source>
        <dbReference type="Proteomes" id="UP001144471"/>
    </source>
</evidence>
<keyword evidence="1" id="KW-0813">Transport</keyword>
<evidence type="ECO:0000259" key="4">
    <source>
        <dbReference type="PROSITE" id="PS50893"/>
    </source>
</evidence>
<dbReference type="RefSeq" id="WP_281836097.1">
    <property type="nucleotide sequence ID" value="NZ_BSDY01000010.1"/>
</dbReference>
<dbReference type="PROSITE" id="PS50893">
    <property type="entry name" value="ABC_TRANSPORTER_2"/>
    <property type="match status" value="1"/>
</dbReference>
<dbReference type="EMBL" id="BSDY01000010">
    <property type="protein sequence ID" value="GLI56755.1"/>
    <property type="molecule type" value="Genomic_DNA"/>
</dbReference>
<proteinExistence type="predicted"/>
<dbReference type="Proteomes" id="UP001144471">
    <property type="component" value="Unassembled WGS sequence"/>
</dbReference>
<dbReference type="GO" id="GO:0016887">
    <property type="term" value="F:ATP hydrolysis activity"/>
    <property type="evidence" value="ECO:0007669"/>
    <property type="project" value="InterPro"/>
</dbReference>
<name>A0A9W6GMA3_9FUSO</name>
<dbReference type="SUPFAM" id="SSF52540">
    <property type="entry name" value="P-loop containing nucleoside triphosphate hydrolases"/>
    <property type="match status" value="1"/>
</dbReference>
<keyword evidence="3 5" id="KW-0067">ATP-binding</keyword>
<dbReference type="InterPro" id="IPR003593">
    <property type="entry name" value="AAA+_ATPase"/>
</dbReference>
<protein>
    <submittedName>
        <fullName evidence="5">ABC transporter ATP-binding protein</fullName>
    </submittedName>
</protein>
<dbReference type="Pfam" id="PF00005">
    <property type="entry name" value="ABC_tran"/>
    <property type="match status" value="1"/>
</dbReference>
<comment type="caution">
    <text evidence="5">The sequence shown here is derived from an EMBL/GenBank/DDBJ whole genome shotgun (WGS) entry which is preliminary data.</text>
</comment>
<organism evidence="5 6">
    <name type="scientific">Propionigenium maris DSM 9537</name>
    <dbReference type="NCBI Taxonomy" id="1123000"/>
    <lineage>
        <taxon>Bacteria</taxon>
        <taxon>Fusobacteriati</taxon>
        <taxon>Fusobacteriota</taxon>
        <taxon>Fusobacteriia</taxon>
        <taxon>Fusobacteriales</taxon>
        <taxon>Fusobacteriaceae</taxon>
        <taxon>Propionigenium</taxon>
    </lineage>
</organism>
<dbReference type="InterPro" id="IPR050166">
    <property type="entry name" value="ABC_transporter_ATP-bind"/>
</dbReference>
<evidence type="ECO:0000256" key="2">
    <source>
        <dbReference type="ARBA" id="ARBA00022741"/>
    </source>
</evidence>
<gene>
    <name evidence="5" type="ORF">PM10SUCC1_22690</name>
</gene>
<dbReference type="Gene3D" id="3.40.50.300">
    <property type="entry name" value="P-loop containing nucleotide triphosphate hydrolases"/>
    <property type="match status" value="1"/>
</dbReference>
<keyword evidence="2" id="KW-0547">Nucleotide-binding</keyword>
<evidence type="ECO:0000256" key="3">
    <source>
        <dbReference type="ARBA" id="ARBA00022840"/>
    </source>
</evidence>
<feature type="domain" description="ABC transporter" evidence="4">
    <location>
        <begin position="2"/>
        <end position="216"/>
    </location>
</feature>
<dbReference type="PANTHER" id="PTHR42788:SF13">
    <property type="entry name" value="ALIPHATIC SULFONATES IMPORT ATP-BINDING PROTEIN SSUB"/>
    <property type="match status" value="1"/>
</dbReference>
<keyword evidence="6" id="KW-1185">Reference proteome</keyword>
<dbReference type="InterPro" id="IPR017871">
    <property type="entry name" value="ABC_transporter-like_CS"/>
</dbReference>
<dbReference type="PANTHER" id="PTHR42788">
    <property type="entry name" value="TAURINE IMPORT ATP-BINDING PROTEIN-RELATED"/>
    <property type="match status" value="1"/>
</dbReference>
<reference evidence="5" key="1">
    <citation type="submission" date="2022-12" db="EMBL/GenBank/DDBJ databases">
        <title>Reference genome sequencing for broad-spectrum identification of bacterial and archaeal isolates by mass spectrometry.</title>
        <authorList>
            <person name="Sekiguchi Y."/>
            <person name="Tourlousse D.M."/>
        </authorList>
    </citation>
    <scope>NUCLEOTIDE SEQUENCE</scope>
    <source>
        <strain evidence="5">10succ1</strain>
    </source>
</reference>
<dbReference type="GO" id="GO:0005524">
    <property type="term" value="F:ATP binding"/>
    <property type="evidence" value="ECO:0007669"/>
    <property type="project" value="UniProtKB-KW"/>
</dbReference>